<name>A0A249W529_VIBPH</name>
<dbReference type="Gene3D" id="3.30.70.3000">
    <property type="match status" value="1"/>
</dbReference>
<dbReference type="InterPro" id="IPR024956">
    <property type="entry name" value="tRNAHis_GuaTrfase_cat"/>
</dbReference>
<reference evidence="4 5" key="1">
    <citation type="submission" date="2015-08" db="EMBL/GenBank/DDBJ databases">
        <title>Draft Genome Sequences of Vibrio parahaemolyticus Strains.</title>
        <authorList>
            <person name="Gonzalez-Escalona N."/>
            <person name="DePaola A."/>
        </authorList>
    </citation>
    <scope>NUCLEOTIDE SEQUENCE [LARGE SCALE GENOMIC DNA]</scope>
    <source>
        <strain evidence="4 5">CFSAN001621</strain>
    </source>
</reference>
<protein>
    <recommendedName>
        <fullName evidence="2">tRNAHis guanylyltransferase catalytic domain-containing protein</fullName>
    </recommendedName>
</protein>
<dbReference type="Proteomes" id="UP000191946">
    <property type="component" value="Unassembled WGS sequence"/>
</dbReference>
<feature type="domain" description="tRNAHis guanylyltransferase catalytic" evidence="2">
    <location>
        <begin position="11"/>
        <end position="146"/>
    </location>
</feature>
<organism evidence="3">
    <name type="scientific">Vibrio parahaemolyticus</name>
    <dbReference type="NCBI Taxonomy" id="670"/>
    <lineage>
        <taxon>Bacteria</taxon>
        <taxon>Pseudomonadati</taxon>
        <taxon>Pseudomonadota</taxon>
        <taxon>Gammaproteobacteria</taxon>
        <taxon>Vibrionales</taxon>
        <taxon>Vibrionaceae</taxon>
        <taxon>Vibrio</taxon>
    </lineage>
</organism>
<reference evidence="3" key="2">
    <citation type="submission" date="2017-09" db="EMBL/GenBank/DDBJ databases">
        <authorList>
            <person name="Ehlers B."/>
            <person name="Leendertz F.H."/>
        </authorList>
    </citation>
    <scope>NUCLEOTIDE SEQUENCE</scope>
    <source>
        <strain evidence="3">MAVP-26</strain>
    </source>
</reference>
<sequence>MKNELKKLDSYFKDKEKKSIKYDYAKNQFLAVRLDGVRFTFKYSRKEFIPCFMNEMIRKSVVETYRALYGKHDQELKNFFVAIVQVNDEVTFIINKGSNKFERKIIKIITIISGLLSSWTTNYLLKNQDSSKPKLTEVEYYDARPIIMDNQEEVFNYIKYRYWTARKHGQAKTLKFNGLNLKPNVWENVNSSSVKLKDHDLYSEYYHLESTFKVYIPDLKYNLCERTLTEKYIDSILNEELTNAIKKHSDSEKNNLKRRESISVLENA</sequence>
<feature type="compositionally biased region" description="Basic and acidic residues" evidence="1">
    <location>
        <begin position="249"/>
        <end position="261"/>
    </location>
</feature>
<dbReference type="InterPro" id="IPR038469">
    <property type="entry name" value="tRNAHis_GuaTrfase_Thg1_sf"/>
</dbReference>
<dbReference type="GO" id="GO:0006400">
    <property type="term" value="P:tRNA modification"/>
    <property type="evidence" value="ECO:0007669"/>
    <property type="project" value="InterPro"/>
</dbReference>
<keyword evidence="5" id="KW-1185">Reference proteome</keyword>
<dbReference type="GO" id="GO:0008193">
    <property type="term" value="F:tRNA guanylyltransferase activity"/>
    <property type="evidence" value="ECO:0007669"/>
    <property type="project" value="InterPro"/>
</dbReference>
<evidence type="ECO:0000313" key="5">
    <source>
        <dbReference type="Proteomes" id="UP000191946"/>
    </source>
</evidence>
<evidence type="ECO:0000313" key="4">
    <source>
        <dbReference type="EMBL" id="OQJ94291.1"/>
    </source>
</evidence>
<dbReference type="EMBL" id="CP023248">
    <property type="protein sequence ID" value="ASZ51853.1"/>
    <property type="molecule type" value="Genomic_DNA"/>
</dbReference>
<accession>A0A249W529</accession>
<evidence type="ECO:0000256" key="1">
    <source>
        <dbReference type="SAM" id="MobiDB-lite"/>
    </source>
</evidence>
<dbReference type="Pfam" id="PF04446">
    <property type="entry name" value="Thg1"/>
    <property type="match status" value="1"/>
</dbReference>
<gene>
    <name evidence="4" type="ORF">AKG60_28200</name>
    <name evidence="3" type="ORF">YA91_15475</name>
</gene>
<dbReference type="RefSeq" id="WP_005500218.1">
    <property type="nucleotide sequence ID" value="NZ_CP023248.2"/>
</dbReference>
<feature type="region of interest" description="Disordered" evidence="1">
    <location>
        <begin position="249"/>
        <end position="268"/>
    </location>
</feature>
<evidence type="ECO:0000313" key="3">
    <source>
        <dbReference type="EMBL" id="ASZ51853.1"/>
    </source>
</evidence>
<dbReference type="AlphaFoldDB" id="A0A249W529"/>
<dbReference type="EMBL" id="LHQV01000046">
    <property type="protein sequence ID" value="OQJ94291.1"/>
    <property type="molecule type" value="Genomic_DNA"/>
</dbReference>
<proteinExistence type="predicted"/>
<dbReference type="GO" id="GO:0000287">
    <property type="term" value="F:magnesium ion binding"/>
    <property type="evidence" value="ECO:0007669"/>
    <property type="project" value="InterPro"/>
</dbReference>
<evidence type="ECO:0000259" key="2">
    <source>
        <dbReference type="Pfam" id="PF04446"/>
    </source>
</evidence>